<feature type="domain" description="Secretion system C-terminal sorting" evidence="2">
    <location>
        <begin position="466"/>
        <end position="525"/>
    </location>
</feature>
<dbReference type="InterPro" id="IPR026444">
    <property type="entry name" value="Secre_tail"/>
</dbReference>
<dbReference type="EMBL" id="LPUR01000001">
    <property type="protein sequence ID" value="KXH85172.1"/>
    <property type="molecule type" value="Genomic_DNA"/>
</dbReference>
<protein>
    <recommendedName>
        <fullName evidence="2">Secretion system C-terminal sorting domain-containing protein</fullName>
    </recommendedName>
</protein>
<dbReference type="Proteomes" id="UP000070513">
    <property type="component" value="Unassembled WGS sequence"/>
</dbReference>
<dbReference type="Pfam" id="PF03382">
    <property type="entry name" value="DUF285"/>
    <property type="match status" value="1"/>
</dbReference>
<dbReference type="InterPro" id="IPR011889">
    <property type="entry name" value="Liste_lipo_26"/>
</dbReference>
<evidence type="ECO:0000313" key="4">
    <source>
        <dbReference type="Proteomes" id="UP000070513"/>
    </source>
</evidence>
<keyword evidence="1" id="KW-0732">Signal</keyword>
<sequence length="534" mass="60726">MNPKFIFSPFADLSLITYIYYRKYLYMNKKILLFIFFILFFKQIKAQNEFITVWKPNLQPLNSVAIDAPVQAGVNEIWFPGIGDNYTITWEEVNYPQHNGTMTNITSTKQVLINFGTPLNPIPANATYKVKASNGNGLFRQIQFGSNIGNSWTDNGNIDRILEIAQWGNIQWTSMKGAFANCSSLQLTASDAPDLSVVTDASYMFYNMKQFTGNPSMDTWNTSSIINFEYMFAGPPFSIQDQFDAPIGSWNTSAAENFSYMFYNNKKFNQNLNNWNTSNVTNMAYMFAETLNFNQPLNNWNTSNVTNMTFLFHFNPNFNQPLNNWNISNATDISHMFHGCSAFNQPLDSWQTNKVTTINTMFTGASHFNQNLENWNLPLLTDAHSVFSNSGINCTNYSKILSGWAMNPNTAYNINLGPLQPLSYSQDVVDKRNILIGKGWTFTYDLPGDCRVLSVSDSHLKESGSIYPNPAHQSIFIRNMPEVISYIILDASGRVIVKDSTKGDRINVESLLPGNYILQFISKEKIRSFKFVKK</sequence>
<dbReference type="Pfam" id="PF18962">
    <property type="entry name" value="Por_Secre_tail"/>
    <property type="match status" value="1"/>
</dbReference>
<name>A0A135WK79_9FLAO</name>
<dbReference type="AlphaFoldDB" id="A0A135WK79"/>
<dbReference type="NCBIfam" id="TIGR02167">
    <property type="entry name" value="Liste_lipo_26"/>
    <property type="match status" value="3"/>
</dbReference>
<reference evidence="3 4" key="2">
    <citation type="journal article" date="2016" name="Genome Announc.">
        <title>Draft Genome Sequence of a Biocontrol Rhizobacterium, Chryseobacterium kwangjuense Strain KJ1R5, Isolated from Pepper (Capsicum annuum).</title>
        <authorList>
            <person name="Jeong J.J."/>
            <person name="Park H."/>
            <person name="Park B.H."/>
            <person name="Mannaa M."/>
            <person name="Sang M.K."/>
            <person name="Choi I.G."/>
            <person name="Kim K.D."/>
        </authorList>
    </citation>
    <scope>NUCLEOTIDE SEQUENCE [LARGE SCALE GENOMIC DNA]</scope>
    <source>
        <strain evidence="3 4">KJ1R5</strain>
    </source>
</reference>
<evidence type="ECO:0000313" key="3">
    <source>
        <dbReference type="EMBL" id="KXH85172.1"/>
    </source>
</evidence>
<accession>A0A135WK79</accession>
<dbReference type="InterPro" id="IPR005046">
    <property type="entry name" value="DUF285"/>
</dbReference>
<gene>
    <name evidence="3" type="ORF">AU378_05305</name>
</gene>
<comment type="caution">
    <text evidence="3">The sequence shown here is derived from an EMBL/GenBank/DDBJ whole genome shotgun (WGS) entry which is preliminary data.</text>
</comment>
<organism evidence="3 4">
    <name type="scientific">Chryseobacterium kwangjuense</name>
    <dbReference type="NCBI Taxonomy" id="267125"/>
    <lineage>
        <taxon>Bacteria</taxon>
        <taxon>Pseudomonadati</taxon>
        <taxon>Bacteroidota</taxon>
        <taxon>Flavobacteriia</taxon>
        <taxon>Flavobacteriales</taxon>
        <taxon>Weeksellaceae</taxon>
        <taxon>Chryseobacterium group</taxon>
        <taxon>Chryseobacterium</taxon>
    </lineage>
</organism>
<dbReference type="NCBIfam" id="TIGR04183">
    <property type="entry name" value="Por_Secre_tail"/>
    <property type="match status" value="1"/>
</dbReference>
<evidence type="ECO:0000256" key="1">
    <source>
        <dbReference type="ARBA" id="ARBA00022729"/>
    </source>
</evidence>
<reference evidence="4" key="1">
    <citation type="submission" date="2015-12" db="EMBL/GenBank/DDBJ databases">
        <title>Genome sequence of a biocontrol rhizobacterium Chryseobacterium kwangjuense strain KJ1R5 isolated from pepper (Capsicum annuum L.).</title>
        <authorList>
            <person name="Jeong J.-J."/>
            <person name="Park H."/>
            <person name="Mannaa M."/>
            <person name="Sang M.K."/>
            <person name="Choi I.-G."/>
            <person name="Kim K.D."/>
        </authorList>
    </citation>
    <scope>NUCLEOTIDE SEQUENCE [LARGE SCALE GENOMIC DNA]</scope>
    <source>
        <strain evidence="4">KJ1R5</strain>
    </source>
</reference>
<evidence type="ECO:0000259" key="2">
    <source>
        <dbReference type="Pfam" id="PF18962"/>
    </source>
</evidence>
<proteinExistence type="predicted"/>